<feature type="transmembrane region" description="Helical" evidence="1">
    <location>
        <begin position="50"/>
        <end position="68"/>
    </location>
</feature>
<evidence type="ECO:0000256" key="1">
    <source>
        <dbReference type="SAM" id="Phobius"/>
    </source>
</evidence>
<sequence>MLFILQLLFFVSVAALVYGIAKKSFLYLLVSTLTSLPIAYLFLYGVNNGWKYIGLLPIVLLALTVIFWRKTKKRWVW</sequence>
<dbReference type="RefSeq" id="WP_077589007.1">
    <property type="nucleotide sequence ID" value="NZ_CP019640.1"/>
</dbReference>
<gene>
    <name evidence="2" type="ORF">B0X71_08460</name>
</gene>
<dbReference type="Proteomes" id="UP000188184">
    <property type="component" value="Chromosome"/>
</dbReference>
<keyword evidence="3" id="KW-1185">Reference proteome</keyword>
<protein>
    <submittedName>
        <fullName evidence="2">Uncharacterized protein</fullName>
    </submittedName>
</protein>
<accession>A0A1Q2KY97</accession>
<evidence type="ECO:0000313" key="2">
    <source>
        <dbReference type="EMBL" id="AQQ53123.1"/>
    </source>
</evidence>
<evidence type="ECO:0000313" key="3">
    <source>
        <dbReference type="Proteomes" id="UP000188184"/>
    </source>
</evidence>
<organism evidence="2 3">
    <name type="scientific">Planococcus lenghuensis</name>
    <dbReference type="NCBI Taxonomy" id="2213202"/>
    <lineage>
        <taxon>Bacteria</taxon>
        <taxon>Bacillati</taxon>
        <taxon>Bacillota</taxon>
        <taxon>Bacilli</taxon>
        <taxon>Bacillales</taxon>
        <taxon>Caryophanaceae</taxon>
        <taxon>Planococcus</taxon>
    </lineage>
</organism>
<proteinExistence type="predicted"/>
<keyword evidence="1" id="KW-1133">Transmembrane helix</keyword>
<name>A0A1Q2KY97_9BACL</name>
<dbReference type="KEGG" id="pmar:B0X71_08460"/>
<keyword evidence="1" id="KW-0472">Membrane</keyword>
<keyword evidence="1" id="KW-0812">Transmembrane</keyword>
<dbReference type="OrthoDB" id="2892502at2"/>
<reference evidence="2 3" key="1">
    <citation type="submission" date="2017-02" db="EMBL/GenBank/DDBJ databases">
        <title>The complete genomic sequence of a novel cold adapted crude oil-degrading bacterium Planococcus qaidamina Y42.</title>
        <authorList>
            <person name="Yang R."/>
        </authorList>
    </citation>
    <scope>NUCLEOTIDE SEQUENCE [LARGE SCALE GENOMIC DNA]</scope>
    <source>
        <strain evidence="2 3">Y42</strain>
    </source>
</reference>
<dbReference type="AlphaFoldDB" id="A0A1Q2KY97"/>
<feature type="transmembrane region" description="Helical" evidence="1">
    <location>
        <begin position="25"/>
        <end position="43"/>
    </location>
</feature>
<dbReference type="EMBL" id="CP019640">
    <property type="protein sequence ID" value="AQQ53123.1"/>
    <property type="molecule type" value="Genomic_DNA"/>
</dbReference>